<dbReference type="InterPro" id="IPR051914">
    <property type="entry name" value="FAD-linked_OxidoTrans_Type4"/>
</dbReference>
<dbReference type="PANTHER" id="PTHR42934:SF1">
    <property type="entry name" value="GLYCOLATE OXIDASE SUBUNIT GLCD"/>
    <property type="match status" value="1"/>
</dbReference>
<dbReference type="InterPro" id="IPR016166">
    <property type="entry name" value="FAD-bd_PCMH"/>
</dbReference>
<dbReference type="InterPro" id="IPR016169">
    <property type="entry name" value="FAD-bd_PCMH_sub2"/>
</dbReference>
<accession>A0A7V8SY68</accession>
<dbReference type="GO" id="GO:0071949">
    <property type="term" value="F:FAD binding"/>
    <property type="evidence" value="ECO:0007669"/>
    <property type="project" value="InterPro"/>
</dbReference>
<dbReference type="Pfam" id="PF01565">
    <property type="entry name" value="FAD_binding_4"/>
    <property type="match status" value="1"/>
</dbReference>
<dbReference type="PROSITE" id="PS51387">
    <property type="entry name" value="FAD_PCMH"/>
    <property type="match status" value="1"/>
</dbReference>
<dbReference type="Proteomes" id="UP000567293">
    <property type="component" value="Unassembled WGS sequence"/>
</dbReference>
<dbReference type="InterPro" id="IPR036318">
    <property type="entry name" value="FAD-bd_PCMH-like_sf"/>
</dbReference>
<dbReference type="Gene3D" id="3.30.465.10">
    <property type="match status" value="1"/>
</dbReference>
<evidence type="ECO:0000313" key="2">
    <source>
        <dbReference type="EMBL" id="MBA0086714.1"/>
    </source>
</evidence>
<dbReference type="AlphaFoldDB" id="A0A7V8SY68"/>
<comment type="caution">
    <text evidence="2">The sequence shown here is derived from an EMBL/GenBank/DDBJ whole genome shotgun (WGS) entry which is preliminary data.</text>
</comment>
<feature type="non-terminal residue" evidence="2">
    <location>
        <position position="120"/>
    </location>
</feature>
<dbReference type="PANTHER" id="PTHR42934">
    <property type="entry name" value="GLYCOLATE OXIDASE SUBUNIT GLCD"/>
    <property type="match status" value="1"/>
</dbReference>
<dbReference type="SUPFAM" id="SSF56176">
    <property type="entry name" value="FAD-binding/transporter-associated domain-like"/>
    <property type="match status" value="1"/>
</dbReference>
<sequence length="120" mass="12703">MDSGLLRDLEQFLGSSSVLSQPEDVVLYEYDGSVEKGRPDIVVFPATTQEVSHIVKLAAKHRAPIVGRGAGTGLSGGALARTGGVMIVFARMNRILSIDPQNQRAVVQPGVVNFDLSLAA</sequence>
<evidence type="ECO:0000313" key="3">
    <source>
        <dbReference type="Proteomes" id="UP000567293"/>
    </source>
</evidence>
<name>A0A7V8SY68_9BACT</name>
<dbReference type="EMBL" id="JACDQQ010001643">
    <property type="protein sequence ID" value="MBA0086714.1"/>
    <property type="molecule type" value="Genomic_DNA"/>
</dbReference>
<keyword evidence="3" id="KW-1185">Reference proteome</keyword>
<dbReference type="InterPro" id="IPR006094">
    <property type="entry name" value="Oxid_FAD_bind_N"/>
</dbReference>
<protein>
    <submittedName>
        <fullName evidence="2">FAD-binding oxidoreductase</fullName>
    </submittedName>
</protein>
<feature type="domain" description="FAD-binding PCMH-type" evidence="1">
    <location>
        <begin position="35"/>
        <end position="120"/>
    </location>
</feature>
<proteinExistence type="predicted"/>
<organism evidence="2 3">
    <name type="scientific">Candidatus Acidiferrum panamense</name>
    <dbReference type="NCBI Taxonomy" id="2741543"/>
    <lineage>
        <taxon>Bacteria</taxon>
        <taxon>Pseudomonadati</taxon>
        <taxon>Acidobacteriota</taxon>
        <taxon>Terriglobia</taxon>
        <taxon>Candidatus Acidiferrales</taxon>
        <taxon>Candidatus Acidiferrum</taxon>
    </lineage>
</organism>
<evidence type="ECO:0000259" key="1">
    <source>
        <dbReference type="PROSITE" id="PS51387"/>
    </source>
</evidence>
<gene>
    <name evidence="2" type="ORF">HRJ53_17165</name>
</gene>
<reference evidence="2" key="1">
    <citation type="submission" date="2020-06" db="EMBL/GenBank/DDBJ databases">
        <title>Legume-microbial interactions unlock mineral nutrients during tropical forest succession.</title>
        <authorList>
            <person name="Epihov D.Z."/>
        </authorList>
    </citation>
    <scope>NUCLEOTIDE SEQUENCE [LARGE SCALE GENOMIC DNA]</scope>
    <source>
        <strain evidence="2">Pan2503</strain>
    </source>
</reference>